<proteinExistence type="predicted"/>
<sequence>MTPTPQDLTAPQPESETVAEVLPAPSLPSDGERVVISGMSGLYPSSHHVKDLSDILYNKVNPVATNKVRWTVNHPEAAQHMGTIPDLERFDAQFFRVHYRLGNSMDPMSRKVLEQAYNAIYDAGVNPAHLSGKKVGVFVGTCFSEAEKASFYDADSRSGLGITGCCKSMFANRISYWLNAKGPSMAIDESCCSSSAALEQAYLAMIKGECEAAVVGGCYLCLHPQSSVHYGRIISQAMDGKTKSFDQNADGCVKSEAVNVLFLQKAKDAMRIYADLLLAKTEYTGLLTGETGPLYGYFRNSDKTADFLNRFYEEARVPPHAVEYIEAFGSGTPDADKAELDAIEKVFCKGKEDTLLVGSVISNIGYGEAASGITAIVKVLLGYHSGVIAANLHCNTPRQDVEALREGRMRVVTEHQPFHRSYVAVNGMSVTGVNSHVLLHGHYIPKDLSRYTSSIAHLVTISARQDTTVAKIFENLKSRPIDAEELALLHNIHQTSIPGHLGRGFIILGTNEEQKTVSLCEKSEYFDDARRPLWFVYSGMGSQWAGMGAQLMRIPIFAAAIERCRKALEPKGIDIVHIITSPDKTIFDNILHSFVGIAAIQIGLTDVLKELGFVPDGIIGHSVGELGCAYADGCLTAEEMILSAYSRGLVSLQTPFIRGSMAAIGVGYEQIIKMCPPEIEVACHNGPESSTISGPADIMKEFVAELTAKGIFAKEVPCSNIAYHSRYIADAGPGLLKYLSEVIKTPRARSERWVSTSVPFDNWDSPLAKYSSAEYHTNNLLNPVLFEETLKHIPNNAVLVEVAPHGLLQAILKRSLPGTCRNIALTRRGHADNTFLLLEAVGKLFMEGYNPKVQVLYPKVQTPVSTETPFLSHLVEWAHGEKWALPLYHTASRRKGAACTYNISLHDKEHEHLKGHVIREQIVFPFAATLVAVWDTLAMTVGVPKKQLSVEFRDIHLYSQPVMHTQSQLKLRTALQRGTGCFEVYYDEKIKVATGTITALKPDYKKDGLQLKESQDMNLSAEDVYDLLRERDYFYSGEFRSIEAASPSLNEASLVWHDNWVAFIDGLLQLNMLRQPHDGVTLPTHIRRIIVDVEKHLMLQNVTDGKVLYKAEVLEEHEFVRCGGLMMENIRYRNLPAINKRNMALQTLKFVSNFQVDQQVSTSLQVFLQMVAENVNKDSIAVVGIKNQQAEGSVFEEMKKIGSSVYGVNISYEEFNLADLTSTKNSGDAIKKADLAIVRNLSTDEEMCQLLHFALQRDSFIVTEEDNLYGGRLRPTSLYRQLSAHSNERTRLDLARWRPYQVPVPTTAITVRANLDFALLNAARSNLSPRHRLLIIAPHPAPSALKQLVQSWRKDVQRNNIYLITINNEEGNNFFLDDLPDIDLAFTVFDHGKWGGEYYVPVQESVKVSSNVMLQSAQVGDLNSLEWVGASESSEPGIPVKVHYTGLSNTDIKKAIGKITATRYGGNNYGMDFSGTTESGQRVMGLVRSGAASSVVRAQPELLWPIPAHWSLEDAATVPLAYAHALYCLGIKSSTLYDSKLTPAFSALVHGGAGALGQALISILLAHGCEVFTTVSDMKKKQFLLKLFPDLKADNIGNSRDQSFVDMILNAKKGEGCTVVISTLKGNIKKNGPSCVGYLGAVLDVSQLHNQDEDFSYGMSNMTKERSYITVDFSTIFDNPKEMKDLQRMVSEGISKGYVRPLSRVSYAPHDIARAFRLLAASRHRGRVLLKMDAHITLAQPRISCNPNQCQLVVMNDESVGLQLVDKLVARGARKLHIHSNAPTNAKFQFKLRNWQKIGVQVQVSSQDLKKENDIVELFKEATKLGSIGGIYSVTNDDQVDQEILFANLDIVSRQFCPDIRYFAVINVGETMLGKPTCLSRVQNKLPAKLIALPQQNNESSASDAVDMVELALCGANTLVVVQKTHRQEPDLLEKLSEIADICLTKQLPKTVTLEELGIQDDKLLLVASYLKMHYNVEFTEQEIPQLTVETIMSLDKTENTIGGVKGLATFISYVDTDELLATSDLVCMPTIISGDVLREDEFDASLTHLCIVPGMEGHHGRFRLLCERLKLPALVLQPGLDRPAETVHETAQRYVDVLLNKTGLKNTFYLLGYETGVLEVLEMAGILEDLGLTGTVYCLGCAPNEVQTVIEENIAQYKTKEELENGVIKHMYKLMVGDDVVDLEGALKGITSWPQKVDICVRTLLGRVPHSAQYSRSLIEAALVRIERARNYVPPVRALRSQIVVLRAASTPETSLDLALQQYSQRPVAVHQLEGPLAYTTSDISCSSLINEYLDPAILEAFKERNICESYLLNPYSFMIANEE</sequence>
<evidence type="ECO:0000313" key="2">
    <source>
        <dbReference type="Proteomes" id="UP001231649"/>
    </source>
</evidence>
<gene>
    <name evidence="1" type="ORF">PYW08_008371</name>
</gene>
<protein>
    <submittedName>
        <fullName evidence="1">Uncharacterized protein</fullName>
    </submittedName>
</protein>
<keyword evidence="2" id="KW-1185">Reference proteome</keyword>
<comment type="caution">
    <text evidence="1">The sequence shown here is derived from an EMBL/GenBank/DDBJ whole genome shotgun (WGS) entry which is preliminary data.</text>
</comment>
<reference evidence="1" key="1">
    <citation type="submission" date="2023-03" db="EMBL/GenBank/DDBJ databases">
        <title>Chromosome-level genomes of two armyworms, Mythimna separata and Mythimna loreyi, provide insights into the biosynthesis and reception of sex pheromones.</title>
        <authorList>
            <person name="Zhao H."/>
        </authorList>
    </citation>
    <scope>NUCLEOTIDE SEQUENCE</scope>
    <source>
        <strain evidence="1">BeijingLab</strain>
    </source>
</reference>
<name>A0ACC2QCF7_9NEOP</name>
<dbReference type="EMBL" id="CM056797">
    <property type="protein sequence ID" value="KAJ8713067.1"/>
    <property type="molecule type" value="Genomic_DNA"/>
</dbReference>
<organism evidence="1 2">
    <name type="scientific">Mythimna loreyi</name>
    <dbReference type="NCBI Taxonomy" id="667449"/>
    <lineage>
        <taxon>Eukaryota</taxon>
        <taxon>Metazoa</taxon>
        <taxon>Ecdysozoa</taxon>
        <taxon>Arthropoda</taxon>
        <taxon>Hexapoda</taxon>
        <taxon>Insecta</taxon>
        <taxon>Pterygota</taxon>
        <taxon>Neoptera</taxon>
        <taxon>Endopterygota</taxon>
        <taxon>Lepidoptera</taxon>
        <taxon>Glossata</taxon>
        <taxon>Ditrysia</taxon>
        <taxon>Noctuoidea</taxon>
        <taxon>Noctuidae</taxon>
        <taxon>Noctuinae</taxon>
        <taxon>Hadenini</taxon>
        <taxon>Mythimna</taxon>
    </lineage>
</organism>
<evidence type="ECO:0000313" key="1">
    <source>
        <dbReference type="EMBL" id="KAJ8713067.1"/>
    </source>
</evidence>
<accession>A0ACC2QCF7</accession>
<dbReference type="Proteomes" id="UP001231649">
    <property type="component" value="Chromosome 21"/>
</dbReference>